<proteinExistence type="predicted"/>
<feature type="region of interest" description="Disordered" evidence="1">
    <location>
        <begin position="370"/>
        <end position="390"/>
    </location>
</feature>
<evidence type="ECO:0000256" key="2">
    <source>
        <dbReference type="SAM" id="SignalP"/>
    </source>
</evidence>
<dbReference type="EMBL" id="JBBHLL010000008">
    <property type="protein sequence ID" value="KAK7833002.1"/>
    <property type="molecule type" value="Genomic_DNA"/>
</dbReference>
<keyword evidence="4" id="KW-1185">Reference proteome</keyword>
<accession>A0AAW0K1Z4</accession>
<organism evidence="3 4">
    <name type="scientific">Myodes glareolus</name>
    <name type="common">Bank vole</name>
    <name type="synonym">Clethrionomys glareolus</name>
    <dbReference type="NCBI Taxonomy" id="447135"/>
    <lineage>
        <taxon>Eukaryota</taxon>
        <taxon>Metazoa</taxon>
        <taxon>Chordata</taxon>
        <taxon>Craniata</taxon>
        <taxon>Vertebrata</taxon>
        <taxon>Euteleostomi</taxon>
        <taxon>Mammalia</taxon>
        <taxon>Eutheria</taxon>
        <taxon>Euarchontoglires</taxon>
        <taxon>Glires</taxon>
        <taxon>Rodentia</taxon>
        <taxon>Myomorpha</taxon>
        <taxon>Muroidea</taxon>
        <taxon>Cricetidae</taxon>
        <taxon>Arvicolinae</taxon>
        <taxon>Myodes</taxon>
    </lineage>
</organism>
<protein>
    <submittedName>
        <fullName evidence="3">Uncharacterized protein</fullName>
    </submittedName>
</protein>
<sequence length="450" mass="49304">MGSGNVSFLLPASVMAGAAMSVCQSAPYPTETMDLRTLSGLHAKGWYSHSNYGLTDELQTQEELATNPAMLEASPAAQPISDITAFTSTGYMISAEFPDAQHHFLVSLIVRSRKVQEGEYPNRLDPKNPVYAEETGPSVIVNGISERLQASHIQRIRPHSENLISPSVKCFLLPTRCSQPHVFLVPTMFPIIVPTMTLKDRVSEIVLIVKVPLRKDNSQIMLSVSIFIAALPVPPPPPPPPHSRWKSIHATATELLYGLVILTWRDLDVKLPLMVTQKAFNEKVLHKVQGRVFCANEAGVAKNQIHFGRLFTFQVITALGSTIPSLVDGQKKWAACQVQEGERPNRLDPQNPAYAEETGPSVIVNGFSERPRASHSQRIRPNSENLARSRPRSVPVRLALVNSHQIRSLVSVGDNIPRSTDFVFHVPPPSAPPPDLGGLNPLLQCGPPTA</sequence>
<evidence type="ECO:0000256" key="1">
    <source>
        <dbReference type="SAM" id="MobiDB-lite"/>
    </source>
</evidence>
<feature type="signal peptide" evidence="2">
    <location>
        <begin position="1"/>
        <end position="25"/>
    </location>
</feature>
<reference evidence="3 4" key="1">
    <citation type="journal article" date="2023" name="bioRxiv">
        <title>Conserved and derived expression patterns and positive selection on dental genes reveal complex evolutionary context of ever-growing rodent molars.</title>
        <authorList>
            <person name="Calamari Z.T."/>
            <person name="Song A."/>
            <person name="Cohen E."/>
            <person name="Akter M."/>
            <person name="Roy R.D."/>
            <person name="Hallikas O."/>
            <person name="Christensen M.M."/>
            <person name="Li P."/>
            <person name="Marangoni P."/>
            <person name="Jernvall J."/>
            <person name="Klein O.D."/>
        </authorList>
    </citation>
    <scope>NUCLEOTIDE SEQUENCE [LARGE SCALE GENOMIC DNA]</scope>
    <source>
        <strain evidence="3">V071</strain>
    </source>
</reference>
<evidence type="ECO:0000313" key="3">
    <source>
        <dbReference type="EMBL" id="KAK7833002.1"/>
    </source>
</evidence>
<gene>
    <name evidence="3" type="ORF">U0070_012158</name>
</gene>
<feature type="chain" id="PRO_5043597842" evidence="2">
    <location>
        <begin position="26"/>
        <end position="450"/>
    </location>
</feature>
<keyword evidence="2" id="KW-0732">Signal</keyword>
<comment type="caution">
    <text evidence="3">The sequence shown here is derived from an EMBL/GenBank/DDBJ whole genome shotgun (WGS) entry which is preliminary data.</text>
</comment>
<evidence type="ECO:0000313" key="4">
    <source>
        <dbReference type="Proteomes" id="UP001488838"/>
    </source>
</evidence>
<dbReference type="Proteomes" id="UP001488838">
    <property type="component" value="Unassembled WGS sequence"/>
</dbReference>
<dbReference type="AlphaFoldDB" id="A0AAW0K1Z4"/>
<name>A0AAW0K1Z4_MYOGA</name>
<feature type="region of interest" description="Disordered" evidence="1">
    <location>
        <begin position="428"/>
        <end position="450"/>
    </location>
</feature>